<feature type="signal peptide" evidence="12">
    <location>
        <begin position="1"/>
        <end position="27"/>
    </location>
</feature>
<evidence type="ECO:0000256" key="7">
    <source>
        <dbReference type="ARBA" id="ARBA00022989"/>
    </source>
</evidence>
<dbReference type="KEGG" id="lak:106166077"/>
<evidence type="ECO:0000313" key="15">
    <source>
        <dbReference type="RefSeq" id="XP_013399952.1"/>
    </source>
</evidence>
<dbReference type="GO" id="GO:0005886">
    <property type="term" value="C:plasma membrane"/>
    <property type="evidence" value="ECO:0007669"/>
    <property type="project" value="TreeGrafter"/>
</dbReference>
<dbReference type="SMART" id="SM00013">
    <property type="entry name" value="LRRNT"/>
    <property type="match status" value="1"/>
</dbReference>
<keyword evidence="8 11" id="KW-0472">Membrane</keyword>
<keyword evidence="10" id="KW-0325">Glycoprotein</keyword>
<evidence type="ECO:0000256" key="6">
    <source>
        <dbReference type="ARBA" id="ARBA00022737"/>
    </source>
</evidence>
<evidence type="ECO:0000313" key="14">
    <source>
        <dbReference type="Proteomes" id="UP000085678"/>
    </source>
</evidence>
<evidence type="ECO:0000256" key="9">
    <source>
        <dbReference type="ARBA" id="ARBA00023170"/>
    </source>
</evidence>
<evidence type="ECO:0000256" key="11">
    <source>
        <dbReference type="SAM" id="Phobius"/>
    </source>
</evidence>
<dbReference type="Pfam" id="PF13676">
    <property type="entry name" value="TIR_2"/>
    <property type="match status" value="1"/>
</dbReference>
<comment type="similarity">
    <text evidence="2">Belongs to the Toll-like receptor family.</text>
</comment>
<dbReference type="InterPro" id="IPR000157">
    <property type="entry name" value="TIR_dom"/>
</dbReference>
<keyword evidence="9" id="KW-0675">Receptor</keyword>
<dbReference type="InParanoid" id="A0A1S3IP24"/>
<dbReference type="Proteomes" id="UP000085678">
    <property type="component" value="Unplaced"/>
</dbReference>
<dbReference type="GO" id="GO:0038023">
    <property type="term" value="F:signaling receptor activity"/>
    <property type="evidence" value="ECO:0007669"/>
    <property type="project" value="TreeGrafter"/>
</dbReference>
<evidence type="ECO:0000256" key="2">
    <source>
        <dbReference type="ARBA" id="ARBA00009634"/>
    </source>
</evidence>
<dbReference type="InterPro" id="IPR035897">
    <property type="entry name" value="Toll_tir_struct_dom_sf"/>
</dbReference>
<dbReference type="PANTHER" id="PTHR24365">
    <property type="entry name" value="TOLL-LIKE RECEPTOR"/>
    <property type="match status" value="1"/>
</dbReference>
<dbReference type="Pfam" id="PF13855">
    <property type="entry name" value="LRR_8"/>
    <property type="match status" value="2"/>
</dbReference>
<evidence type="ECO:0000256" key="8">
    <source>
        <dbReference type="ARBA" id="ARBA00023136"/>
    </source>
</evidence>
<proteinExistence type="inferred from homology"/>
<dbReference type="RefSeq" id="XP_013399952.1">
    <property type="nucleotide sequence ID" value="XM_013544498.2"/>
</dbReference>
<keyword evidence="7 11" id="KW-1133">Transmembrane helix</keyword>
<keyword evidence="14" id="KW-1185">Reference proteome</keyword>
<dbReference type="InterPro" id="IPR032675">
    <property type="entry name" value="LRR_dom_sf"/>
</dbReference>
<keyword evidence="3" id="KW-0433">Leucine-rich repeat</keyword>
<name>A0A1S3IP24_LINAN</name>
<feature type="domain" description="TIR" evidence="13">
    <location>
        <begin position="751"/>
        <end position="886"/>
    </location>
</feature>
<evidence type="ECO:0000256" key="1">
    <source>
        <dbReference type="ARBA" id="ARBA00004167"/>
    </source>
</evidence>
<keyword evidence="5 12" id="KW-0732">Signal</keyword>
<dbReference type="SMART" id="SM00255">
    <property type="entry name" value="TIR"/>
    <property type="match status" value="1"/>
</dbReference>
<evidence type="ECO:0000256" key="5">
    <source>
        <dbReference type="ARBA" id="ARBA00022729"/>
    </source>
</evidence>
<dbReference type="GeneID" id="106166077"/>
<accession>A0A1S3IP24</accession>
<dbReference type="PANTHER" id="PTHR24365:SF541">
    <property type="entry name" value="PROTEIN TOLL-RELATED"/>
    <property type="match status" value="1"/>
</dbReference>
<dbReference type="STRING" id="7574.A0A1S3IP24"/>
<dbReference type="SUPFAM" id="SSF52047">
    <property type="entry name" value="RNI-like"/>
    <property type="match status" value="1"/>
</dbReference>
<evidence type="ECO:0000259" key="13">
    <source>
        <dbReference type="PROSITE" id="PS50104"/>
    </source>
</evidence>
<dbReference type="InterPro" id="IPR003591">
    <property type="entry name" value="Leu-rich_rpt_typical-subtyp"/>
</dbReference>
<dbReference type="PROSITE" id="PS50104">
    <property type="entry name" value="TIR"/>
    <property type="match status" value="1"/>
</dbReference>
<dbReference type="SUPFAM" id="SSF52200">
    <property type="entry name" value="Toll/Interleukin receptor TIR domain"/>
    <property type="match status" value="1"/>
</dbReference>
<dbReference type="OrthoDB" id="6148273at2759"/>
<evidence type="ECO:0000256" key="12">
    <source>
        <dbReference type="SAM" id="SignalP"/>
    </source>
</evidence>
<keyword evidence="6" id="KW-0677">Repeat</keyword>
<evidence type="ECO:0000256" key="3">
    <source>
        <dbReference type="ARBA" id="ARBA00022614"/>
    </source>
</evidence>
<feature type="transmembrane region" description="Helical" evidence="11">
    <location>
        <begin position="703"/>
        <end position="726"/>
    </location>
</feature>
<dbReference type="AlphaFoldDB" id="A0A1S3IP24"/>
<dbReference type="SMART" id="SM00369">
    <property type="entry name" value="LRR_TYP"/>
    <property type="match status" value="7"/>
</dbReference>
<gene>
    <name evidence="15" type="primary">LOC106166077</name>
</gene>
<comment type="subcellular location">
    <subcellularLocation>
        <location evidence="1">Membrane</location>
        <topology evidence="1">Single-pass membrane protein</topology>
    </subcellularLocation>
</comment>
<organism evidence="14 15">
    <name type="scientific">Lingula anatina</name>
    <name type="common">Brachiopod</name>
    <name type="synonym">Lingula unguis</name>
    <dbReference type="NCBI Taxonomy" id="7574"/>
    <lineage>
        <taxon>Eukaryota</taxon>
        <taxon>Metazoa</taxon>
        <taxon>Spiralia</taxon>
        <taxon>Lophotrochozoa</taxon>
        <taxon>Brachiopoda</taxon>
        <taxon>Linguliformea</taxon>
        <taxon>Lingulata</taxon>
        <taxon>Lingulida</taxon>
        <taxon>Linguloidea</taxon>
        <taxon>Lingulidae</taxon>
        <taxon>Lingula</taxon>
    </lineage>
</organism>
<dbReference type="InterPro" id="IPR001611">
    <property type="entry name" value="Leu-rich_rpt"/>
</dbReference>
<protein>
    <submittedName>
        <fullName evidence="15">Toll-like receptor 4</fullName>
    </submittedName>
</protein>
<dbReference type="InterPro" id="IPR000372">
    <property type="entry name" value="LRRNT"/>
</dbReference>
<dbReference type="Gene3D" id="3.40.50.10140">
    <property type="entry name" value="Toll/interleukin-1 receptor homology (TIR) domain"/>
    <property type="match status" value="1"/>
</dbReference>
<dbReference type="FunCoup" id="A0A1S3IP24">
    <property type="interactions" value="11"/>
</dbReference>
<keyword evidence="4 11" id="KW-0812">Transmembrane</keyword>
<dbReference type="GO" id="GO:0007165">
    <property type="term" value="P:signal transduction"/>
    <property type="evidence" value="ECO:0007669"/>
    <property type="project" value="InterPro"/>
</dbReference>
<reference evidence="15" key="1">
    <citation type="submission" date="2025-08" db="UniProtKB">
        <authorList>
            <consortium name="RefSeq"/>
        </authorList>
    </citation>
    <scope>IDENTIFICATION</scope>
    <source>
        <tissue evidence="15">Gonads</tissue>
    </source>
</reference>
<sequence>MYIATEAPGGYLCIILFLLLFCNGTTCSSVDGESFLGDCPKECRCSTTSPSSNTVDCSGRSIISIPLDIPRNTTVLDLRNIGLSEIPPYALSHLENLNALYLGGNDITAFNENSFAGLKALEYLNLFPIYPGMNVDYNTFPPTLFRELTSLKTLHIGGMGSGENVQQDYIDCTLAPLHQLEELFLSYLPHGNLSFGPGYSNLSSLKTLVFKRYSSTETQLQKKAFVWLKNCPIEKLAFIDCNINRSDPDMLSIFPHLKVLDLECSYFLSSQNVEGFICGLKNNTVETIGLNNIFQKRDNGAIPVSHWTISASAFKCLENTPLRTLELIQNRIEGFDLNNLHYFPNLEYLDLSNNIMMFFPENEKENVGENSAGDYWAYLYPLLRKLKYMRIDNNLINKNKAPPKCDLTHSFWKGHPSFKLKQYVHVARSLNEQNMPLPVIKVFLPANLEFVSMSWWPVWDDGVSSYCALRGSLYFYPNKVRFLKMEGIGTKYIPYYIFYGLDNLEHYDASHNILNCLPRDFFNGHFPSLRSLNLGDNKLGPLISEDGIRPVKLPRLEFLDLSLNEIRTIPKKFFDHLVSLQRLVLRGNYLKKVSFSMVNFVSVEYIDLSNNKLQAFSSEEMENIRKVNSSFSVHLNMTNNPVDCTLCDGEEFLQWLIFSNITVTFSNDSNCPMNGSKISLWTTLNELREKCDISDQIKGPNQWLSVGISLTSIAGVTCGLIAAYIYRWKIKYRLYLLRRRLRIQGFITTPPHGHVYISYDDGDDHWVVNKLLRHLEEENELDVIIDQRDFIGGASLAEAIVEAVDNSRKTVLVLSENFVLNSWCEFEFEMSLARGYNSVIPVMFQTVPFDAMTKSLRKFIKARGYIKWSDSEAGKRLFWKRLMDAILDVNDHLVHDGEVDDTEML</sequence>
<evidence type="ECO:0000256" key="4">
    <source>
        <dbReference type="ARBA" id="ARBA00022692"/>
    </source>
</evidence>
<dbReference type="Gene3D" id="3.80.10.10">
    <property type="entry name" value="Ribonuclease Inhibitor"/>
    <property type="match status" value="3"/>
</dbReference>
<evidence type="ECO:0000256" key="10">
    <source>
        <dbReference type="ARBA" id="ARBA00023180"/>
    </source>
</evidence>
<feature type="chain" id="PRO_5010208191" evidence="12">
    <location>
        <begin position="28"/>
        <end position="905"/>
    </location>
</feature>